<sequence>MVITVTTTPTKSRGESKEVADFELARALEVASAVPDPELPCVTVADLGILRSVSRDKTGRIVVRLTPTYSGCPAVIAIEMAVETALLSAGIDSTIERVITPAWTTDWITDEGREKLRAYGIAPPVGVSGGRRAFFAEDAVACPRCGSARTTKVSEFGSTACKAHYRCDACAEPFDYFKCI</sequence>
<evidence type="ECO:0000259" key="2">
    <source>
        <dbReference type="Pfam" id="PF23451"/>
    </source>
</evidence>
<dbReference type="Proteomes" id="UP000219465">
    <property type="component" value="Unassembled WGS sequence"/>
</dbReference>
<evidence type="ECO:0000313" key="3">
    <source>
        <dbReference type="EMBL" id="SOE08804.1"/>
    </source>
</evidence>
<dbReference type="Pfam" id="PF01883">
    <property type="entry name" value="FeS_assembly_P"/>
    <property type="match status" value="1"/>
</dbReference>
<feature type="domain" description="PaaD zinc beta ribbon" evidence="2">
    <location>
        <begin position="134"/>
        <end position="178"/>
    </location>
</feature>
<dbReference type="Gene3D" id="3.30.300.130">
    <property type="entry name" value="Fe-S cluster assembly (FSCA)"/>
    <property type="match status" value="1"/>
</dbReference>
<dbReference type="NCBIfam" id="TIGR02159">
    <property type="entry name" value="PA_CoA_Oxy4"/>
    <property type="match status" value="1"/>
</dbReference>
<dbReference type="InterPro" id="IPR056572">
    <property type="entry name" value="Zn_ribbon_PaaD"/>
</dbReference>
<dbReference type="SUPFAM" id="SSF117916">
    <property type="entry name" value="Fe-S cluster assembly (FSCA) domain-like"/>
    <property type="match status" value="1"/>
</dbReference>
<dbReference type="Pfam" id="PF23451">
    <property type="entry name" value="Zn_ribbon_PaaD"/>
    <property type="match status" value="1"/>
</dbReference>
<organism evidence="3 4">
    <name type="scientific">Hoeflea halophila</name>
    <dbReference type="NCBI Taxonomy" id="714899"/>
    <lineage>
        <taxon>Bacteria</taxon>
        <taxon>Pseudomonadati</taxon>
        <taxon>Pseudomonadota</taxon>
        <taxon>Alphaproteobacteria</taxon>
        <taxon>Hyphomicrobiales</taxon>
        <taxon>Rhizobiaceae</taxon>
        <taxon>Hoeflea</taxon>
    </lineage>
</organism>
<dbReference type="AlphaFoldDB" id="A0A286HNS3"/>
<feature type="domain" description="MIP18 family-like" evidence="1">
    <location>
        <begin position="32"/>
        <end position="87"/>
    </location>
</feature>
<name>A0A286HNS3_9HYPH</name>
<dbReference type="InterPro" id="IPR011883">
    <property type="entry name" value="PaaD-like"/>
</dbReference>
<evidence type="ECO:0000259" key="1">
    <source>
        <dbReference type="Pfam" id="PF01883"/>
    </source>
</evidence>
<dbReference type="EMBL" id="OCPC01000001">
    <property type="protein sequence ID" value="SOE08804.1"/>
    <property type="molecule type" value="Genomic_DNA"/>
</dbReference>
<dbReference type="InterPro" id="IPR034904">
    <property type="entry name" value="FSCA_dom_sf"/>
</dbReference>
<proteinExistence type="predicted"/>
<reference evidence="4" key="1">
    <citation type="submission" date="2017-08" db="EMBL/GenBank/DDBJ databases">
        <authorList>
            <person name="Varghese N."/>
            <person name="Submissions S."/>
        </authorList>
    </citation>
    <scope>NUCLEOTIDE SEQUENCE [LARGE SCALE GENOMIC DNA]</scope>
    <source>
        <strain evidence="4">KCTC 23107</strain>
    </source>
</reference>
<gene>
    <name evidence="3" type="ORF">SAMN05877838_0534</name>
</gene>
<dbReference type="InterPro" id="IPR002744">
    <property type="entry name" value="MIP18-like"/>
</dbReference>
<accession>A0A286HNS3</accession>
<dbReference type="PANTHER" id="PTHR42831:SF3">
    <property type="entry name" value="1,2-PHENYLACETYL-COA EPOXIDASE, SUBUNIT D-RELATED"/>
    <property type="match status" value="1"/>
</dbReference>
<keyword evidence="4" id="KW-1185">Reference proteome</keyword>
<dbReference type="InterPro" id="IPR052339">
    <property type="entry name" value="Fe-S_Maturation_MIP18"/>
</dbReference>
<protein>
    <submittedName>
        <fullName evidence="3">Ring-1,2-phenylacetyl-CoA epoxidase subunit PaaD</fullName>
    </submittedName>
</protein>
<evidence type="ECO:0000313" key="4">
    <source>
        <dbReference type="Proteomes" id="UP000219465"/>
    </source>
</evidence>
<dbReference type="PANTHER" id="PTHR42831">
    <property type="entry name" value="FE-S PROTEIN MATURATION AUXILIARY FACTOR YITW"/>
    <property type="match status" value="1"/>
</dbReference>